<dbReference type="AlphaFoldDB" id="A0A0A9FTF1"/>
<protein>
    <submittedName>
        <fullName evidence="1">Uncharacterized protein</fullName>
    </submittedName>
</protein>
<evidence type="ECO:0000313" key="1">
    <source>
        <dbReference type="EMBL" id="JAE16110.1"/>
    </source>
</evidence>
<reference evidence="1" key="1">
    <citation type="submission" date="2014-09" db="EMBL/GenBank/DDBJ databases">
        <authorList>
            <person name="Magalhaes I.L.F."/>
            <person name="Oliveira U."/>
            <person name="Santos F.R."/>
            <person name="Vidigal T.H.D.A."/>
            <person name="Brescovit A.D."/>
            <person name="Santos A.J."/>
        </authorList>
    </citation>
    <scope>NUCLEOTIDE SEQUENCE</scope>
    <source>
        <tissue evidence="1">Shoot tissue taken approximately 20 cm above the soil surface</tissue>
    </source>
</reference>
<name>A0A0A9FTF1_ARUDO</name>
<organism evidence="1">
    <name type="scientific">Arundo donax</name>
    <name type="common">Giant reed</name>
    <name type="synonym">Donax arundinaceus</name>
    <dbReference type="NCBI Taxonomy" id="35708"/>
    <lineage>
        <taxon>Eukaryota</taxon>
        <taxon>Viridiplantae</taxon>
        <taxon>Streptophyta</taxon>
        <taxon>Embryophyta</taxon>
        <taxon>Tracheophyta</taxon>
        <taxon>Spermatophyta</taxon>
        <taxon>Magnoliopsida</taxon>
        <taxon>Liliopsida</taxon>
        <taxon>Poales</taxon>
        <taxon>Poaceae</taxon>
        <taxon>PACMAD clade</taxon>
        <taxon>Arundinoideae</taxon>
        <taxon>Arundineae</taxon>
        <taxon>Arundo</taxon>
    </lineage>
</organism>
<reference evidence="1" key="2">
    <citation type="journal article" date="2015" name="Data Brief">
        <title>Shoot transcriptome of the giant reed, Arundo donax.</title>
        <authorList>
            <person name="Barrero R.A."/>
            <person name="Guerrero F.D."/>
            <person name="Moolhuijzen P."/>
            <person name="Goolsby J.A."/>
            <person name="Tidwell J."/>
            <person name="Bellgard S.E."/>
            <person name="Bellgard M.I."/>
        </authorList>
    </citation>
    <scope>NUCLEOTIDE SEQUENCE</scope>
    <source>
        <tissue evidence="1">Shoot tissue taken approximately 20 cm above the soil surface</tissue>
    </source>
</reference>
<accession>A0A0A9FTF1</accession>
<dbReference type="EMBL" id="GBRH01181786">
    <property type="protein sequence ID" value="JAE16110.1"/>
    <property type="molecule type" value="Transcribed_RNA"/>
</dbReference>
<proteinExistence type="predicted"/>
<sequence>MCSAGVSCVKFIVESFCFVSWYNFIICPRQCVFQIDRLALFSIFLGQCDMNALKIKRPRFHFSKQKIK</sequence>